<organism evidence="1 2">
    <name type="scientific">Gigaspora margarita</name>
    <dbReference type="NCBI Taxonomy" id="4874"/>
    <lineage>
        <taxon>Eukaryota</taxon>
        <taxon>Fungi</taxon>
        <taxon>Fungi incertae sedis</taxon>
        <taxon>Mucoromycota</taxon>
        <taxon>Glomeromycotina</taxon>
        <taxon>Glomeromycetes</taxon>
        <taxon>Diversisporales</taxon>
        <taxon>Gigasporaceae</taxon>
        <taxon>Gigaspora</taxon>
    </lineage>
</organism>
<gene>
    <name evidence="1" type="ORF">GMARGA_LOCUS43160</name>
</gene>
<accession>A0ABN7XK52</accession>
<comment type="caution">
    <text evidence="1">The sequence shown here is derived from an EMBL/GenBank/DDBJ whole genome shotgun (WGS) entry which is preliminary data.</text>
</comment>
<feature type="non-terminal residue" evidence="1">
    <location>
        <position position="76"/>
    </location>
</feature>
<feature type="non-terminal residue" evidence="1">
    <location>
        <position position="1"/>
    </location>
</feature>
<evidence type="ECO:0000313" key="2">
    <source>
        <dbReference type="Proteomes" id="UP000789901"/>
    </source>
</evidence>
<dbReference type="EMBL" id="CAJVQB010136405">
    <property type="protein sequence ID" value="CAG8854339.1"/>
    <property type="molecule type" value="Genomic_DNA"/>
</dbReference>
<keyword evidence="2" id="KW-1185">Reference proteome</keyword>
<reference evidence="1 2" key="1">
    <citation type="submission" date="2021-06" db="EMBL/GenBank/DDBJ databases">
        <authorList>
            <person name="Kallberg Y."/>
            <person name="Tangrot J."/>
            <person name="Rosling A."/>
        </authorList>
    </citation>
    <scope>NUCLEOTIDE SEQUENCE [LARGE SCALE GENOMIC DNA]</scope>
    <source>
        <strain evidence="1 2">120-4 pot B 10/14</strain>
    </source>
</reference>
<name>A0ABN7XK52_GIGMA</name>
<dbReference type="Proteomes" id="UP000789901">
    <property type="component" value="Unassembled WGS sequence"/>
</dbReference>
<evidence type="ECO:0000313" key="1">
    <source>
        <dbReference type="EMBL" id="CAG8854339.1"/>
    </source>
</evidence>
<proteinExistence type="predicted"/>
<protein>
    <submittedName>
        <fullName evidence="1">26475_t:CDS:1</fullName>
    </submittedName>
</protein>
<sequence>KKQAIFVSQILENKCILDIHQFDQKIHTFSSNISPNNMWKQSRYIQKIKGCKLFGLCNTINNNSLYNYHLRRCTIS</sequence>